<dbReference type="GO" id="GO:0009922">
    <property type="term" value="F:fatty acid elongase activity"/>
    <property type="evidence" value="ECO:0007669"/>
    <property type="project" value="UniProtKB-EC"/>
</dbReference>
<name>A0A813ZZZ0_9BILA</name>
<organism evidence="12 13">
    <name type="scientific">Adineta steineri</name>
    <dbReference type="NCBI Taxonomy" id="433720"/>
    <lineage>
        <taxon>Eukaryota</taxon>
        <taxon>Metazoa</taxon>
        <taxon>Spiralia</taxon>
        <taxon>Gnathifera</taxon>
        <taxon>Rotifera</taxon>
        <taxon>Eurotatoria</taxon>
        <taxon>Bdelloidea</taxon>
        <taxon>Adinetida</taxon>
        <taxon>Adinetidae</taxon>
        <taxon>Adineta</taxon>
    </lineage>
</organism>
<dbReference type="GO" id="GO:0042761">
    <property type="term" value="P:very long-chain fatty acid biosynthetic process"/>
    <property type="evidence" value="ECO:0007669"/>
    <property type="project" value="TreeGrafter"/>
</dbReference>
<dbReference type="Proteomes" id="UP000663832">
    <property type="component" value="Unassembled WGS sequence"/>
</dbReference>
<comment type="similarity">
    <text evidence="10">Belongs to the ELO family.</text>
</comment>
<evidence type="ECO:0000256" key="10">
    <source>
        <dbReference type="RuleBase" id="RU361115"/>
    </source>
</evidence>
<proteinExistence type="inferred from homology"/>
<dbReference type="GO" id="GO:0034626">
    <property type="term" value="P:fatty acid elongation, polyunsaturated fatty acid"/>
    <property type="evidence" value="ECO:0007669"/>
    <property type="project" value="TreeGrafter"/>
</dbReference>
<dbReference type="SUPFAM" id="SSF52087">
    <property type="entry name" value="CRAL/TRIO domain"/>
    <property type="match status" value="1"/>
</dbReference>
<evidence type="ECO:0000256" key="9">
    <source>
        <dbReference type="ARBA" id="ARBA00023160"/>
    </source>
</evidence>
<reference evidence="12" key="1">
    <citation type="submission" date="2021-02" db="EMBL/GenBank/DDBJ databases">
        <authorList>
            <person name="Nowell W R."/>
        </authorList>
    </citation>
    <scope>NUCLEOTIDE SEQUENCE</scope>
</reference>
<comment type="caution">
    <text evidence="10">Lacks conserved residue(s) required for the propagation of feature annotation.</text>
</comment>
<evidence type="ECO:0000256" key="4">
    <source>
        <dbReference type="ARBA" id="ARBA00022692"/>
    </source>
</evidence>
<dbReference type="PANTHER" id="PTHR11157">
    <property type="entry name" value="FATTY ACID ACYL TRANSFERASE-RELATED"/>
    <property type="match status" value="1"/>
</dbReference>
<dbReference type="AlphaFoldDB" id="A0A813ZZZ0"/>
<accession>A0A813ZZZ0</accession>
<comment type="caution">
    <text evidence="12">The sequence shown here is derived from an EMBL/GenBank/DDBJ whole genome shotgun (WGS) entry which is preliminary data.</text>
</comment>
<comment type="catalytic activity">
    <reaction evidence="10">
        <text>a very-long-chain acyl-CoA + malonyl-CoA + H(+) = a very-long-chain 3-oxoacyl-CoA + CO2 + CoA</text>
        <dbReference type="Rhea" id="RHEA:32727"/>
        <dbReference type="ChEBI" id="CHEBI:15378"/>
        <dbReference type="ChEBI" id="CHEBI:16526"/>
        <dbReference type="ChEBI" id="CHEBI:57287"/>
        <dbReference type="ChEBI" id="CHEBI:57384"/>
        <dbReference type="ChEBI" id="CHEBI:90725"/>
        <dbReference type="ChEBI" id="CHEBI:90736"/>
        <dbReference type="EC" id="2.3.1.199"/>
    </reaction>
</comment>
<keyword evidence="3 10" id="KW-0808">Transferase</keyword>
<keyword evidence="8 10" id="KW-0472">Membrane</keyword>
<comment type="subcellular location">
    <subcellularLocation>
        <location evidence="1">Membrane</location>
        <topology evidence="1">Multi-pass membrane protein</topology>
    </subcellularLocation>
</comment>
<keyword evidence="7 10" id="KW-0443">Lipid metabolism</keyword>
<dbReference type="Pfam" id="PF00650">
    <property type="entry name" value="CRAL_TRIO"/>
    <property type="match status" value="1"/>
</dbReference>
<feature type="transmembrane region" description="Helical" evidence="10">
    <location>
        <begin position="277"/>
        <end position="296"/>
    </location>
</feature>
<dbReference type="GO" id="GO:0019367">
    <property type="term" value="P:fatty acid elongation, saturated fatty acid"/>
    <property type="evidence" value="ECO:0007669"/>
    <property type="project" value="TreeGrafter"/>
</dbReference>
<evidence type="ECO:0000256" key="2">
    <source>
        <dbReference type="ARBA" id="ARBA00022516"/>
    </source>
</evidence>
<feature type="transmembrane region" description="Helical" evidence="10">
    <location>
        <begin position="216"/>
        <end position="238"/>
    </location>
</feature>
<keyword evidence="5 10" id="KW-0276">Fatty acid metabolism</keyword>
<keyword evidence="2 10" id="KW-0444">Lipid biosynthesis</keyword>
<dbReference type="OrthoDB" id="75724at2759"/>
<dbReference type="PROSITE" id="PS01188">
    <property type="entry name" value="ELO"/>
    <property type="match status" value="1"/>
</dbReference>
<evidence type="ECO:0000256" key="6">
    <source>
        <dbReference type="ARBA" id="ARBA00022989"/>
    </source>
</evidence>
<sequence>MASPIPKTTAFLTVEEYRKLINTNFQKEISEGQLYDSRDLQRFNENDPYTLMFVQHGQFGTALDEGRALRVFNGAMSWRKRHNVFDISSSEIPAEYINRHAIFFKNHDKYNSPLLHFVVRLMDKGKDDKEAIKRLITYTLEQHIREHPGQKVVILFDMSETGIGHMDYELVKFIIGSAQNFYPGLLCIVKELWLFIISKVPETIDTLFIVLRRQELIFLHWFHHASVLVYCFYSYGLFAPSGRWFTTINLCIHAIMYGYFALRAARFRIPRFIQQSITVFQLIQMIIGCIVNISAYKYKYDGYYCMTSYSNIIVSLLLYFAYLILFAYFFYTTYLQKRTKKRRD</sequence>
<dbReference type="InterPro" id="IPR002076">
    <property type="entry name" value="ELO_fam"/>
</dbReference>
<dbReference type="InterPro" id="IPR001251">
    <property type="entry name" value="CRAL-TRIO_dom"/>
</dbReference>
<evidence type="ECO:0000256" key="5">
    <source>
        <dbReference type="ARBA" id="ARBA00022832"/>
    </source>
</evidence>
<dbReference type="GO" id="GO:0034625">
    <property type="term" value="P:fatty acid elongation, monounsaturated fatty acid"/>
    <property type="evidence" value="ECO:0007669"/>
    <property type="project" value="TreeGrafter"/>
</dbReference>
<dbReference type="InterPro" id="IPR036865">
    <property type="entry name" value="CRAL-TRIO_dom_sf"/>
</dbReference>
<keyword evidence="13" id="KW-1185">Reference proteome</keyword>
<dbReference type="EC" id="2.3.1.199" evidence="10"/>
<keyword evidence="4 10" id="KW-0812">Transmembrane</keyword>
<evidence type="ECO:0000256" key="8">
    <source>
        <dbReference type="ARBA" id="ARBA00023136"/>
    </source>
</evidence>
<dbReference type="CDD" id="cd00170">
    <property type="entry name" value="SEC14"/>
    <property type="match status" value="1"/>
</dbReference>
<evidence type="ECO:0000256" key="7">
    <source>
        <dbReference type="ARBA" id="ARBA00023098"/>
    </source>
</evidence>
<dbReference type="EMBL" id="CAJNOM010000045">
    <property type="protein sequence ID" value="CAF0907605.1"/>
    <property type="molecule type" value="Genomic_DNA"/>
</dbReference>
<evidence type="ECO:0000313" key="13">
    <source>
        <dbReference type="Proteomes" id="UP000663832"/>
    </source>
</evidence>
<feature type="transmembrane region" description="Helical" evidence="10">
    <location>
        <begin position="308"/>
        <end position="331"/>
    </location>
</feature>
<evidence type="ECO:0000256" key="3">
    <source>
        <dbReference type="ARBA" id="ARBA00022679"/>
    </source>
</evidence>
<dbReference type="Gene3D" id="3.40.525.10">
    <property type="entry name" value="CRAL-TRIO lipid binding domain"/>
    <property type="match status" value="1"/>
</dbReference>
<feature type="transmembrane region" description="Helical" evidence="10">
    <location>
        <begin position="244"/>
        <end position="265"/>
    </location>
</feature>
<dbReference type="PANTHER" id="PTHR11157:SF17">
    <property type="entry name" value="ELONGATION OF VERY LONG CHAIN FATTY ACIDS PROTEIN 6"/>
    <property type="match status" value="1"/>
</dbReference>
<keyword evidence="9 10" id="KW-0275">Fatty acid biosynthesis</keyword>
<dbReference type="GO" id="GO:0005789">
    <property type="term" value="C:endoplasmic reticulum membrane"/>
    <property type="evidence" value="ECO:0007669"/>
    <property type="project" value="TreeGrafter"/>
</dbReference>
<feature type="domain" description="CRAL-TRIO" evidence="11">
    <location>
        <begin position="101"/>
        <end position="186"/>
    </location>
</feature>
<evidence type="ECO:0000256" key="1">
    <source>
        <dbReference type="ARBA" id="ARBA00004141"/>
    </source>
</evidence>
<evidence type="ECO:0000259" key="11">
    <source>
        <dbReference type="Pfam" id="PF00650"/>
    </source>
</evidence>
<dbReference type="Pfam" id="PF01151">
    <property type="entry name" value="ELO"/>
    <property type="match status" value="1"/>
</dbReference>
<dbReference type="GO" id="GO:0030148">
    <property type="term" value="P:sphingolipid biosynthetic process"/>
    <property type="evidence" value="ECO:0007669"/>
    <property type="project" value="TreeGrafter"/>
</dbReference>
<keyword evidence="6 10" id="KW-1133">Transmembrane helix</keyword>
<gene>
    <name evidence="12" type="ORF">QVE165_LOCUS9824</name>
</gene>
<evidence type="ECO:0000313" key="12">
    <source>
        <dbReference type="EMBL" id="CAF0907605.1"/>
    </source>
</evidence>
<protein>
    <recommendedName>
        <fullName evidence="10">Elongation of very long chain fatty acids protein</fullName>
        <ecNumber evidence="10">2.3.1.199</ecNumber>
    </recommendedName>
    <alternativeName>
        <fullName evidence="10">Very-long-chain 3-oxoacyl-CoA synthase</fullName>
    </alternativeName>
</protein>
<dbReference type="InterPro" id="IPR030457">
    <property type="entry name" value="ELO_CS"/>
</dbReference>